<dbReference type="RefSeq" id="WP_185395490.1">
    <property type="nucleotide sequence ID" value="NZ_JAASTU010000002.1"/>
</dbReference>
<organism evidence="2 3">
    <name type="scientific">Listeria immobilis</name>
    <dbReference type="NCBI Taxonomy" id="2713502"/>
    <lineage>
        <taxon>Bacteria</taxon>
        <taxon>Bacillati</taxon>
        <taxon>Bacillota</taxon>
        <taxon>Bacilli</taxon>
        <taxon>Bacillales</taxon>
        <taxon>Listeriaceae</taxon>
        <taxon>Listeria</taxon>
    </lineage>
</organism>
<evidence type="ECO:0000256" key="1">
    <source>
        <dbReference type="SAM" id="MobiDB-lite"/>
    </source>
</evidence>
<comment type="caution">
    <text evidence="2">The sequence shown here is derived from an EMBL/GenBank/DDBJ whole genome shotgun (WGS) entry which is preliminary data.</text>
</comment>
<gene>
    <name evidence="2" type="ORF">HCJ59_03540</name>
</gene>
<dbReference type="Proteomes" id="UP000587800">
    <property type="component" value="Unassembled WGS sequence"/>
</dbReference>
<reference evidence="2 3" key="1">
    <citation type="submission" date="2020-03" db="EMBL/GenBank/DDBJ databases">
        <title>Soil Listeria distribution.</title>
        <authorList>
            <person name="Liao J."/>
            <person name="Wiedmann M."/>
        </authorList>
    </citation>
    <scope>NUCLEOTIDE SEQUENCE [LARGE SCALE GENOMIC DNA]</scope>
    <source>
        <strain evidence="2 3">FSL L7-1515</strain>
    </source>
</reference>
<keyword evidence="3" id="KW-1185">Reference proteome</keyword>
<accession>A0ABR6STP3</accession>
<sequence>MSKYVVLKSFSDLEDGKHIYRKGDKYPLRGKPKKPRVDELMSSDNKLGEPLIAELESDK</sequence>
<evidence type="ECO:0000313" key="2">
    <source>
        <dbReference type="EMBL" id="MBC1508987.1"/>
    </source>
</evidence>
<dbReference type="EMBL" id="JAASUB010000004">
    <property type="protein sequence ID" value="MBC1508987.1"/>
    <property type="molecule type" value="Genomic_DNA"/>
</dbReference>
<name>A0ABR6STP3_9LIST</name>
<proteinExistence type="predicted"/>
<protein>
    <submittedName>
        <fullName evidence="2">Uncharacterized protein</fullName>
    </submittedName>
</protein>
<evidence type="ECO:0000313" key="3">
    <source>
        <dbReference type="Proteomes" id="UP000587800"/>
    </source>
</evidence>
<feature type="region of interest" description="Disordered" evidence="1">
    <location>
        <begin position="22"/>
        <end position="43"/>
    </location>
</feature>